<dbReference type="PANTHER" id="PTHR12883">
    <property type="entry name" value="ADIPOCYTE-SPECIFIC PROTEIN 4-RELATED"/>
    <property type="match status" value="1"/>
</dbReference>
<dbReference type="EMBL" id="CAJVQA010033823">
    <property type="protein sequence ID" value="CAG8804970.1"/>
    <property type="molecule type" value="Genomic_DNA"/>
</dbReference>
<keyword evidence="7" id="KW-1185">Reference proteome</keyword>
<dbReference type="GO" id="GO:0032469">
    <property type="term" value="P:endoplasmic reticulum calcium ion homeostasis"/>
    <property type="evidence" value="ECO:0007669"/>
    <property type="project" value="InterPro"/>
</dbReference>
<evidence type="ECO:0000256" key="2">
    <source>
        <dbReference type="ARBA" id="ARBA00022692"/>
    </source>
</evidence>
<dbReference type="InterPro" id="IPR012879">
    <property type="entry name" value="CCDC47"/>
</dbReference>
<dbReference type="PANTHER" id="PTHR12883:SF0">
    <property type="entry name" value="PAT COMPLEX SUBUNIT CCDC47"/>
    <property type="match status" value="1"/>
</dbReference>
<evidence type="ECO:0000256" key="1">
    <source>
        <dbReference type="ARBA" id="ARBA00004167"/>
    </source>
</evidence>
<evidence type="ECO:0000313" key="7">
    <source>
        <dbReference type="Proteomes" id="UP000789759"/>
    </source>
</evidence>
<reference evidence="6" key="1">
    <citation type="submission" date="2021-06" db="EMBL/GenBank/DDBJ databases">
        <authorList>
            <person name="Kallberg Y."/>
            <person name="Tangrot J."/>
            <person name="Rosling A."/>
        </authorList>
    </citation>
    <scope>NUCLEOTIDE SEQUENCE</scope>
    <source>
        <strain evidence="6">FL966</strain>
    </source>
</reference>
<dbReference type="Proteomes" id="UP000789759">
    <property type="component" value="Unassembled WGS sequence"/>
</dbReference>
<evidence type="ECO:0000256" key="3">
    <source>
        <dbReference type="ARBA" id="ARBA00022989"/>
    </source>
</evidence>
<gene>
    <name evidence="6" type="ORF">CPELLU_LOCUS18053</name>
</gene>
<dbReference type="AlphaFoldDB" id="A0A9N9K0U6"/>
<organism evidence="6 7">
    <name type="scientific">Cetraspora pellucida</name>
    <dbReference type="NCBI Taxonomy" id="1433469"/>
    <lineage>
        <taxon>Eukaryota</taxon>
        <taxon>Fungi</taxon>
        <taxon>Fungi incertae sedis</taxon>
        <taxon>Mucoromycota</taxon>
        <taxon>Glomeromycotina</taxon>
        <taxon>Glomeromycetes</taxon>
        <taxon>Diversisporales</taxon>
        <taxon>Gigasporaceae</taxon>
        <taxon>Cetraspora</taxon>
    </lineage>
</organism>
<keyword evidence="3" id="KW-1133">Transmembrane helix</keyword>
<keyword evidence="4" id="KW-0472">Membrane</keyword>
<evidence type="ECO:0000256" key="4">
    <source>
        <dbReference type="ARBA" id="ARBA00023136"/>
    </source>
</evidence>
<evidence type="ECO:0000313" key="6">
    <source>
        <dbReference type="EMBL" id="CAG8804970.1"/>
    </source>
</evidence>
<comment type="caution">
    <text evidence="6">The sequence shown here is derived from an EMBL/GenBank/DDBJ whole genome shotgun (WGS) entry which is preliminary data.</text>
</comment>
<comment type="subcellular location">
    <subcellularLocation>
        <location evidence="1">Membrane</location>
        <topology evidence="1">Single-pass membrane protein</topology>
    </subcellularLocation>
</comment>
<accession>A0A9N9K0U6</accession>
<name>A0A9N9K0U6_9GLOM</name>
<dbReference type="GO" id="GO:0005783">
    <property type="term" value="C:endoplasmic reticulum"/>
    <property type="evidence" value="ECO:0007669"/>
    <property type="project" value="InterPro"/>
</dbReference>
<dbReference type="GO" id="GO:0016020">
    <property type="term" value="C:membrane"/>
    <property type="evidence" value="ECO:0007669"/>
    <property type="project" value="UniProtKB-SubCell"/>
</dbReference>
<dbReference type="Pfam" id="PF07946">
    <property type="entry name" value="CCDC47"/>
    <property type="match status" value="1"/>
</dbReference>
<dbReference type="OrthoDB" id="10039147at2759"/>
<proteinExistence type="predicted"/>
<keyword evidence="2" id="KW-0812">Transmembrane</keyword>
<protein>
    <submittedName>
        <fullName evidence="6">23198_t:CDS:1</fullName>
    </submittedName>
</protein>
<dbReference type="GO" id="GO:0005509">
    <property type="term" value="F:calcium ion binding"/>
    <property type="evidence" value="ECO:0007669"/>
    <property type="project" value="InterPro"/>
</dbReference>
<feature type="non-terminal residue" evidence="6">
    <location>
        <position position="130"/>
    </location>
</feature>
<evidence type="ECO:0000256" key="5">
    <source>
        <dbReference type="SAM" id="MobiDB-lite"/>
    </source>
</evidence>
<feature type="region of interest" description="Disordered" evidence="5">
    <location>
        <begin position="103"/>
        <end position="130"/>
    </location>
</feature>
<sequence>RIIELLKASSKYLTYLIISDQPRIRPEKIIETRQKILTVMHELPNDTSMFSDIQIVTELLLTLIDWIPAQCSFRTETRQKLNKNREEAYKVIQKNLALERQEEIQQKKADKKRAEAERVAKLSPEEQRKL</sequence>